<accession>A0A3B0X3R5</accession>
<sequence>MKKNITVLGTGAMGSRLAAKLIEAGYSVSVYNRNKGRASAAVEIGATYYETPGEAVASADIVISMLTDDHAASGVWLNKETGAIWGMKPDAIAIESSTLSIACITNFSAIFAEQGIAFLDAPVVGSRPQAEAGALIFLLGGSHKALHEVTPVLNHLSSAVYHLGENGAGAMMKLAVNAYFGVQVAAFGEVIGWLQKSGIDKQQSTELLSQLPVISPALQGIAKLVADENYQPFFPLDLVKKDFSYMLKQAVQAGSQTPCVAVAQKSFQQAIEKGYGSDNIAGVARLWVD</sequence>
<dbReference type="PIRSF" id="PIRSF000103">
    <property type="entry name" value="HIBADH"/>
    <property type="match status" value="1"/>
</dbReference>
<dbReference type="InterPro" id="IPR008927">
    <property type="entry name" value="6-PGluconate_DH-like_C_sf"/>
</dbReference>
<feature type="domain" description="6-phosphogluconate dehydrogenase NADP-binding" evidence="3">
    <location>
        <begin position="4"/>
        <end position="164"/>
    </location>
</feature>
<dbReference type="PANTHER" id="PTHR43580:SF2">
    <property type="entry name" value="CYTOKINE-LIKE NUCLEAR FACTOR N-PAC"/>
    <property type="match status" value="1"/>
</dbReference>
<dbReference type="PANTHER" id="PTHR43580">
    <property type="entry name" value="OXIDOREDUCTASE GLYR1-RELATED"/>
    <property type="match status" value="1"/>
</dbReference>
<dbReference type="InterPro" id="IPR029154">
    <property type="entry name" value="HIBADH-like_NADP-bd"/>
</dbReference>
<evidence type="ECO:0000313" key="5">
    <source>
        <dbReference type="EMBL" id="VAW62948.1"/>
    </source>
</evidence>
<dbReference type="GO" id="GO:0051287">
    <property type="term" value="F:NAD binding"/>
    <property type="evidence" value="ECO:0007669"/>
    <property type="project" value="InterPro"/>
</dbReference>
<proteinExistence type="predicted"/>
<dbReference type="SUPFAM" id="SSF48179">
    <property type="entry name" value="6-phosphogluconate dehydrogenase C-terminal domain-like"/>
    <property type="match status" value="1"/>
</dbReference>
<dbReference type="EMBL" id="UOFG01000184">
    <property type="protein sequence ID" value="VAW62948.1"/>
    <property type="molecule type" value="Genomic_DNA"/>
</dbReference>
<evidence type="ECO:0000259" key="3">
    <source>
        <dbReference type="Pfam" id="PF03446"/>
    </source>
</evidence>
<organism evidence="5">
    <name type="scientific">hydrothermal vent metagenome</name>
    <dbReference type="NCBI Taxonomy" id="652676"/>
    <lineage>
        <taxon>unclassified sequences</taxon>
        <taxon>metagenomes</taxon>
        <taxon>ecological metagenomes</taxon>
    </lineage>
</organism>
<evidence type="ECO:0000256" key="2">
    <source>
        <dbReference type="ARBA" id="ARBA00023027"/>
    </source>
</evidence>
<dbReference type="InterPro" id="IPR036291">
    <property type="entry name" value="NAD(P)-bd_dom_sf"/>
</dbReference>
<keyword evidence="2" id="KW-0520">NAD</keyword>
<dbReference type="InterPro" id="IPR015815">
    <property type="entry name" value="HIBADH-related"/>
</dbReference>
<dbReference type="Gene3D" id="3.40.50.720">
    <property type="entry name" value="NAD(P)-binding Rossmann-like Domain"/>
    <property type="match status" value="1"/>
</dbReference>
<dbReference type="GO" id="GO:0016491">
    <property type="term" value="F:oxidoreductase activity"/>
    <property type="evidence" value="ECO:0007669"/>
    <property type="project" value="UniProtKB-KW"/>
</dbReference>
<name>A0A3B0X3R5_9ZZZZ</name>
<gene>
    <name evidence="5" type="ORF">MNBD_GAMMA11-3205</name>
</gene>
<dbReference type="GO" id="GO:0050661">
    <property type="term" value="F:NADP binding"/>
    <property type="evidence" value="ECO:0007669"/>
    <property type="project" value="InterPro"/>
</dbReference>
<dbReference type="Pfam" id="PF03446">
    <property type="entry name" value="NAD_binding_2"/>
    <property type="match status" value="1"/>
</dbReference>
<dbReference type="InterPro" id="IPR051265">
    <property type="entry name" value="HIBADH-related_NP60_sf"/>
</dbReference>
<evidence type="ECO:0000256" key="1">
    <source>
        <dbReference type="ARBA" id="ARBA00023002"/>
    </source>
</evidence>
<feature type="domain" description="3-hydroxyisobutyrate dehydrogenase-like NAD-binding" evidence="4">
    <location>
        <begin position="167"/>
        <end position="286"/>
    </location>
</feature>
<dbReference type="Gene3D" id="1.10.1040.10">
    <property type="entry name" value="N-(1-d-carboxylethyl)-l-norvaline Dehydrogenase, domain 2"/>
    <property type="match status" value="1"/>
</dbReference>
<evidence type="ECO:0000259" key="4">
    <source>
        <dbReference type="Pfam" id="PF14833"/>
    </source>
</evidence>
<dbReference type="AlphaFoldDB" id="A0A3B0X3R5"/>
<reference evidence="5" key="1">
    <citation type="submission" date="2018-06" db="EMBL/GenBank/DDBJ databases">
        <authorList>
            <person name="Zhirakovskaya E."/>
        </authorList>
    </citation>
    <scope>NUCLEOTIDE SEQUENCE</scope>
</reference>
<dbReference type="InterPro" id="IPR006115">
    <property type="entry name" value="6PGDH_NADP-bd"/>
</dbReference>
<dbReference type="InterPro" id="IPR013328">
    <property type="entry name" value="6PGD_dom2"/>
</dbReference>
<dbReference type="Pfam" id="PF14833">
    <property type="entry name" value="NAD_binding_11"/>
    <property type="match status" value="1"/>
</dbReference>
<protein>
    <submittedName>
        <fullName evidence="5">3-hydroxyisobutyrate dehydrogenase family protein</fullName>
    </submittedName>
</protein>
<keyword evidence="1" id="KW-0560">Oxidoreductase</keyword>
<dbReference type="SUPFAM" id="SSF51735">
    <property type="entry name" value="NAD(P)-binding Rossmann-fold domains"/>
    <property type="match status" value="1"/>
</dbReference>